<proteinExistence type="predicted"/>
<dbReference type="EMBL" id="KB932781">
    <property type="protein sequence ID" value="EOO04281.1"/>
    <property type="molecule type" value="Genomic_DNA"/>
</dbReference>
<feature type="compositionally biased region" description="Polar residues" evidence="1">
    <location>
        <begin position="350"/>
        <end position="359"/>
    </location>
</feature>
<reference evidence="3" key="1">
    <citation type="journal article" date="2013" name="Genome Announc.">
        <title>Draft genome sequence of the ascomycete Phaeoacremonium aleophilum strain UCR-PA7, a causal agent of the esca disease complex in grapevines.</title>
        <authorList>
            <person name="Blanco-Ulate B."/>
            <person name="Rolshausen P."/>
            <person name="Cantu D."/>
        </authorList>
    </citation>
    <scope>NUCLEOTIDE SEQUENCE [LARGE SCALE GENOMIC DNA]</scope>
    <source>
        <strain evidence="3">UCR-PA7</strain>
    </source>
</reference>
<protein>
    <submittedName>
        <fullName evidence="2">Putative rna-binding protein cabeza-like protein</fullName>
    </submittedName>
</protein>
<sequence>MGSSKKTSAKAGKSVAKAHQRRADEQFQTPPLKTPSSRAKKTPQSQRWSFTSAPPTAADRSKNGRHEGRSLITWTRPRMAEKLLLHMQYECSRFKIELPWDTIAHRLHPGSSGGAIMQHLNRLRSTLVAEGHMVPPICQKPGSRVVVDQNIRGYVRRFPDTEDTVTTRPVTFQEPLDDRKFNLPDAVDRPDVPASVKRDNMGGGGSARKSAAIKTPVIKKEPSPDPDSMRPDDTYDVTTYGHAARDVATPRRSQRAARKPASYAIPDDDNDYSSQYYADEGDAQDQDEENYQVKDDDDVNGGSQPAQGQQVDYDEVDNQSMVPSQGSVQTTAGRGNIHTRRPVHAESPRNTHATFHTRPQNGYANQINGYYHQNMVTAVNDPSLYHRHHVHSQNPEDVAKEGWIIAEDDEGALTPPTSQTHHSAGYIGVNADAHAFHQYHNAVNSHRQPIPVVNVNHENYDDDGIPPEGIPIYDDEDDEVVEEVEEDDYYGGQDPRAYDA</sequence>
<dbReference type="OrthoDB" id="3903267at2759"/>
<dbReference type="AlphaFoldDB" id="R8BY07"/>
<feature type="compositionally biased region" description="Acidic residues" evidence="1">
    <location>
        <begin position="473"/>
        <end position="489"/>
    </location>
</feature>
<feature type="compositionally biased region" description="Low complexity" evidence="1">
    <location>
        <begin position="1"/>
        <end position="17"/>
    </location>
</feature>
<name>R8BY07_PHAM7</name>
<evidence type="ECO:0000256" key="1">
    <source>
        <dbReference type="SAM" id="MobiDB-lite"/>
    </source>
</evidence>
<evidence type="ECO:0000313" key="3">
    <source>
        <dbReference type="Proteomes" id="UP000014074"/>
    </source>
</evidence>
<accession>R8BY07</accession>
<feature type="region of interest" description="Disordered" evidence="1">
    <location>
        <begin position="460"/>
        <end position="500"/>
    </location>
</feature>
<feature type="compositionally biased region" description="Acidic residues" evidence="1">
    <location>
        <begin position="279"/>
        <end position="299"/>
    </location>
</feature>
<feature type="region of interest" description="Disordered" evidence="1">
    <location>
        <begin position="1"/>
        <end position="70"/>
    </location>
</feature>
<evidence type="ECO:0000313" key="2">
    <source>
        <dbReference type="EMBL" id="EOO04281.1"/>
    </source>
</evidence>
<dbReference type="RefSeq" id="XP_007910971.1">
    <property type="nucleotide sequence ID" value="XM_007912780.1"/>
</dbReference>
<feature type="compositionally biased region" description="Polar residues" evidence="1">
    <location>
        <begin position="301"/>
        <end position="310"/>
    </location>
</feature>
<dbReference type="HOGENOM" id="CLU_545349_0_0_1"/>
<keyword evidence="3" id="KW-1185">Reference proteome</keyword>
<feature type="compositionally biased region" description="Polar residues" evidence="1">
    <location>
        <begin position="26"/>
        <end position="54"/>
    </location>
</feature>
<feature type="compositionally biased region" description="Basic and acidic residues" evidence="1">
    <location>
        <begin position="176"/>
        <end position="200"/>
    </location>
</feature>
<dbReference type="eggNOG" id="ENOG502T15E">
    <property type="taxonomic scope" value="Eukaryota"/>
</dbReference>
<dbReference type="GeneID" id="19322008"/>
<feature type="region of interest" description="Disordered" evidence="1">
    <location>
        <begin position="166"/>
        <end position="359"/>
    </location>
</feature>
<feature type="compositionally biased region" description="Basic and acidic residues" evidence="1">
    <location>
        <begin position="59"/>
        <end position="69"/>
    </location>
</feature>
<dbReference type="KEGG" id="tmn:UCRPA7_182"/>
<organism evidence="2 3">
    <name type="scientific">Phaeoacremonium minimum (strain UCR-PA7)</name>
    <name type="common">Esca disease fungus</name>
    <name type="synonym">Togninia minima</name>
    <dbReference type="NCBI Taxonomy" id="1286976"/>
    <lineage>
        <taxon>Eukaryota</taxon>
        <taxon>Fungi</taxon>
        <taxon>Dikarya</taxon>
        <taxon>Ascomycota</taxon>
        <taxon>Pezizomycotina</taxon>
        <taxon>Sordariomycetes</taxon>
        <taxon>Sordariomycetidae</taxon>
        <taxon>Togniniales</taxon>
        <taxon>Togniniaceae</taxon>
        <taxon>Phaeoacremonium</taxon>
    </lineage>
</organism>
<feature type="compositionally biased region" description="Polar residues" evidence="1">
    <location>
        <begin position="318"/>
        <end position="333"/>
    </location>
</feature>
<feature type="compositionally biased region" description="Basic and acidic residues" evidence="1">
    <location>
        <begin position="218"/>
        <end position="233"/>
    </location>
</feature>
<gene>
    <name evidence="2" type="ORF">UCRPA7_182</name>
</gene>
<dbReference type="Proteomes" id="UP000014074">
    <property type="component" value="Unassembled WGS sequence"/>
</dbReference>